<protein>
    <recommendedName>
        <fullName evidence="7">TIR domain-containing protein</fullName>
    </recommendedName>
</protein>
<keyword evidence="4" id="KW-0520">NAD</keyword>
<evidence type="ECO:0000313" key="9">
    <source>
        <dbReference type="Proteomes" id="UP001234989"/>
    </source>
</evidence>
<dbReference type="PANTHER" id="PTHR11017:SF580">
    <property type="entry name" value="ADP-RIBOSYL CYCLASE_CYCLIC ADP-RIBOSE HYDROLASE"/>
    <property type="match status" value="1"/>
</dbReference>
<dbReference type="Proteomes" id="UP001234989">
    <property type="component" value="Chromosome 6"/>
</dbReference>
<evidence type="ECO:0000256" key="4">
    <source>
        <dbReference type="ARBA" id="ARBA00023027"/>
    </source>
</evidence>
<dbReference type="InterPro" id="IPR042197">
    <property type="entry name" value="Apaf_helical"/>
</dbReference>
<dbReference type="FunFam" id="3.40.50.10140:FF:000007">
    <property type="entry name" value="Disease resistance protein (TIR-NBS-LRR class)"/>
    <property type="match status" value="1"/>
</dbReference>
<dbReference type="SUPFAM" id="SSF52058">
    <property type="entry name" value="L domain-like"/>
    <property type="match status" value="1"/>
</dbReference>
<evidence type="ECO:0000256" key="1">
    <source>
        <dbReference type="ARBA" id="ARBA00004170"/>
    </source>
</evidence>
<dbReference type="Gene3D" id="3.80.10.10">
    <property type="entry name" value="Ribonuclease Inhibitor"/>
    <property type="match status" value="1"/>
</dbReference>
<dbReference type="SUPFAM" id="SSF52540">
    <property type="entry name" value="P-loop containing nucleoside triphosphate hydrolases"/>
    <property type="match status" value="2"/>
</dbReference>
<dbReference type="SUPFAM" id="SSF52200">
    <property type="entry name" value="Toll/Interleukin receptor TIR domain"/>
    <property type="match status" value="2"/>
</dbReference>
<dbReference type="InterPro" id="IPR003593">
    <property type="entry name" value="AAA+_ATPase"/>
</dbReference>
<dbReference type="EMBL" id="CP133617">
    <property type="protein sequence ID" value="WMV34802.1"/>
    <property type="molecule type" value="Genomic_DNA"/>
</dbReference>
<keyword evidence="5" id="KW-0175">Coiled coil</keyword>
<evidence type="ECO:0000256" key="3">
    <source>
        <dbReference type="ARBA" id="ARBA00022737"/>
    </source>
</evidence>
<dbReference type="PROSITE" id="PS50104">
    <property type="entry name" value="TIR"/>
    <property type="match status" value="2"/>
</dbReference>
<dbReference type="PANTHER" id="PTHR11017">
    <property type="entry name" value="LEUCINE-RICH REPEAT-CONTAINING PROTEIN"/>
    <property type="match status" value="1"/>
</dbReference>
<proteinExistence type="predicted"/>
<dbReference type="Gene3D" id="3.40.50.300">
    <property type="entry name" value="P-loop containing nucleotide triphosphate hydrolases"/>
    <property type="match status" value="2"/>
</dbReference>
<dbReference type="InterPro" id="IPR044974">
    <property type="entry name" value="Disease_R_plants"/>
</dbReference>
<dbReference type="Gene3D" id="3.40.50.10140">
    <property type="entry name" value="Toll/interleukin-1 receptor homology (TIR) domain"/>
    <property type="match status" value="2"/>
</dbReference>
<dbReference type="SMART" id="SM00382">
    <property type="entry name" value="AAA"/>
    <property type="match status" value="2"/>
</dbReference>
<evidence type="ECO:0000256" key="2">
    <source>
        <dbReference type="ARBA" id="ARBA00022614"/>
    </source>
</evidence>
<dbReference type="InterPro" id="IPR035897">
    <property type="entry name" value="Toll_tir_struct_dom_sf"/>
</dbReference>
<keyword evidence="6" id="KW-0472">Membrane</keyword>
<dbReference type="Pfam" id="PF00931">
    <property type="entry name" value="NB-ARC"/>
    <property type="match status" value="2"/>
</dbReference>
<name>A0AAF0R6K8_SOLVR</name>
<accession>A0AAF0R6K8</accession>
<dbReference type="InterPro" id="IPR027417">
    <property type="entry name" value="P-loop_NTPase"/>
</dbReference>
<feature type="domain" description="TIR" evidence="7">
    <location>
        <begin position="560"/>
        <end position="702"/>
    </location>
</feature>
<dbReference type="GO" id="GO:0006952">
    <property type="term" value="P:defense response"/>
    <property type="evidence" value="ECO:0007669"/>
    <property type="project" value="InterPro"/>
</dbReference>
<evidence type="ECO:0000256" key="6">
    <source>
        <dbReference type="ARBA" id="ARBA00023136"/>
    </source>
</evidence>
<dbReference type="GO" id="GO:0007165">
    <property type="term" value="P:signal transduction"/>
    <property type="evidence" value="ECO:0007669"/>
    <property type="project" value="InterPro"/>
</dbReference>
<dbReference type="InterPro" id="IPR000157">
    <property type="entry name" value="TIR_dom"/>
</dbReference>
<feature type="domain" description="TIR" evidence="7">
    <location>
        <begin position="6"/>
        <end position="139"/>
    </location>
</feature>
<evidence type="ECO:0000259" key="7">
    <source>
        <dbReference type="PROSITE" id="PS50104"/>
    </source>
</evidence>
<dbReference type="GO" id="GO:0043531">
    <property type="term" value="F:ADP binding"/>
    <property type="evidence" value="ECO:0007669"/>
    <property type="project" value="InterPro"/>
</dbReference>
<dbReference type="InterPro" id="IPR058192">
    <property type="entry name" value="WHD_ROQ1-like"/>
</dbReference>
<dbReference type="SMART" id="SM00255">
    <property type="entry name" value="TIR"/>
    <property type="match status" value="2"/>
</dbReference>
<dbReference type="Pfam" id="PF23282">
    <property type="entry name" value="WHD_ROQ1"/>
    <property type="match status" value="2"/>
</dbReference>
<dbReference type="PRINTS" id="PR00364">
    <property type="entry name" value="DISEASERSIST"/>
</dbReference>
<sequence length="1329" mass="151970">MASQKWKFDVFFNFRQQDLDKSFVADLHKRLKDIGINVFKPDVNSEWGEQISTEILEAIEESRIAVTIFSKDYTSSPRCLEELTKIMECVDNKGQEFFFVFYKVKPSDGLSPLGTFEADIKGFDLEKVQRWKDALRIADDMAGSRDYFAGAQFSHCAGHVPKVGRDKDNSACHLASNNDLLIGRILIFREDGKCIAEITNKICQVPRIAKYPVGIKSRVEEVKSLLKVEFGGVSFIGIWGRGGVGKTTVAREIFDEISCQFEGSCFLNVGRSLEKLGPGGPALLQWKLLIKILKQHPVNVASLNKEVDISQILRFKKVLIVLDDVYNSHQLEYLAGEHGWFGDGSRIITTTRNSDLLCKHDELYRFPELTNHEALELVSWHAFQQGTPVKEFQELSCCIVDYAKGLPVALEVLGSFLYKQGTEEHNALHRLNSFGDGKIVKLLSLSLDACGIYKDMFLHIACFFRGKQKKYVLKKLNISEMGINILTERSLLYVSEGTIEMHDWIVQMGRQVARDAEQLKPWNRSRLWRESDTKTVFSANQITRTLTFPVAPENESIQKWKYDAFLSFRGDDTRNNFVAHLYKRLEDIGINVFKDDVKLKRGKFISTELLKAIEESRTAIIIFSEDYASSTWCLEELTMIMECVDKKEQKAYPVFYNIEPSDLRMKGKNSSFARALDKHVEYFKSNFEKLVTEHEEDLQYSLQKVLAIDETVLKDNLEKVQRWKHALHKAAGIAGLDVRQTASGNEAESIEKIINDNFQIMHHSVSATEKYLVGIESRMGEVESLFKVRSGDVCFVGIWGIGGIGKTTVARAFFDKISYQFQGSCFLANVREESKKHGLTYLQDTLLSRILNEKRMNIASFYEGADMIKRRLCHWKVLIVFDDVDDEHQLEYLVGNHDWFGEGSIIITTTRNQDLLRSHDQLYSVPELAKDEAIEVFSWHAFQKQTPDKEFLELSKSVVDYAKGLPLALKVLGSFLYKRGVTEWRSAIDKLKDTGHEKIVKQLSLSLDGLNHEEKNAFLDIACFFRGRKKDDVITLLNSFGFRSEIGIDVLIQKSLLYISEGMVEMHDLIEQMGRQVARNVDQDKPWKHSRIWHEQDIKTVFSADQRTESIKGIMVPIGSDQHICKWSKAFRNMPCLRLLIVKGEEVWHHDLICDPIECLPSNLKWLDWSYYSFESLPAYYEPGNLVGLHMTFSSLVEVFKEPKAFDKLTVLNLSFSKNLIRTPNFSDIPNLQRIILKSCVSLVEVHPSIGHLRKVVFLNMEYCESLKSLPSSIQMESLKSFNLSGCEKLEKFPEIQGNMELLSELLLAHTAIWELPSSVGLLSGFAFM</sequence>
<dbReference type="InterPro" id="IPR002182">
    <property type="entry name" value="NB-ARC"/>
</dbReference>
<keyword evidence="3" id="KW-0677">Repeat</keyword>
<dbReference type="Pfam" id="PF01582">
    <property type="entry name" value="TIR"/>
    <property type="match status" value="2"/>
</dbReference>
<keyword evidence="9" id="KW-1185">Reference proteome</keyword>
<dbReference type="InterPro" id="IPR032675">
    <property type="entry name" value="LRR_dom_sf"/>
</dbReference>
<gene>
    <name evidence="8" type="ORF">MTR67_028187</name>
</gene>
<dbReference type="GO" id="GO:0016020">
    <property type="term" value="C:membrane"/>
    <property type="evidence" value="ECO:0007669"/>
    <property type="project" value="UniProtKB-SubCell"/>
</dbReference>
<keyword evidence="2" id="KW-0433">Leucine-rich repeat</keyword>
<evidence type="ECO:0000256" key="5">
    <source>
        <dbReference type="ARBA" id="ARBA00023054"/>
    </source>
</evidence>
<dbReference type="GO" id="GO:0005524">
    <property type="term" value="F:ATP binding"/>
    <property type="evidence" value="ECO:0007669"/>
    <property type="project" value="UniProtKB-KW"/>
</dbReference>
<evidence type="ECO:0000313" key="8">
    <source>
        <dbReference type="EMBL" id="WMV34802.1"/>
    </source>
</evidence>
<comment type="subcellular location">
    <subcellularLocation>
        <location evidence="1">Membrane</location>
        <topology evidence="1">Peripheral membrane protein</topology>
    </subcellularLocation>
</comment>
<dbReference type="Gene3D" id="1.10.8.430">
    <property type="entry name" value="Helical domain of apoptotic protease-activating factors"/>
    <property type="match status" value="2"/>
</dbReference>
<organism evidence="8 9">
    <name type="scientific">Solanum verrucosum</name>
    <dbReference type="NCBI Taxonomy" id="315347"/>
    <lineage>
        <taxon>Eukaryota</taxon>
        <taxon>Viridiplantae</taxon>
        <taxon>Streptophyta</taxon>
        <taxon>Embryophyta</taxon>
        <taxon>Tracheophyta</taxon>
        <taxon>Spermatophyta</taxon>
        <taxon>Magnoliopsida</taxon>
        <taxon>eudicotyledons</taxon>
        <taxon>Gunneridae</taxon>
        <taxon>Pentapetalae</taxon>
        <taxon>asterids</taxon>
        <taxon>lamiids</taxon>
        <taxon>Solanales</taxon>
        <taxon>Solanaceae</taxon>
        <taxon>Solanoideae</taxon>
        <taxon>Solaneae</taxon>
        <taxon>Solanum</taxon>
    </lineage>
</organism>
<reference evidence="8" key="1">
    <citation type="submission" date="2023-08" db="EMBL/GenBank/DDBJ databases">
        <title>A de novo genome assembly of Solanum verrucosum Schlechtendal, a Mexican diploid species geographically isolated from the other diploid A-genome species in potato relatives.</title>
        <authorList>
            <person name="Hosaka K."/>
        </authorList>
    </citation>
    <scope>NUCLEOTIDE SEQUENCE</scope>
    <source>
        <tissue evidence="8">Young leaves</tissue>
    </source>
</reference>